<name>A0A8J6DTD8_GALPY</name>
<dbReference type="AlphaFoldDB" id="A0A8J6DTD8"/>
<dbReference type="OrthoDB" id="10009200at2759"/>
<proteinExistence type="inferred from homology"/>
<feature type="region of interest" description="Disordered" evidence="3">
    <location>
        <begin position="634"/>
        <end position="655"/>
    </location>
</feature>
<evidence type="ECO:0000259" key="4">
    <source>
        <dbReference type="PROSITE" id="PS50106"/>
    </source>
</evidence>
<feature type="domain" description="PDZ" evidence="4">
    <location>
        <begin position="402"/>
        <end position="482"/>
    </location>
</feature>
<gene>
    <name evidence="5" type="ORF">J0S82_015729</name>
</gene>
<dbReference type="FunFam" id="2.30.42.10:FF:000187">
    <property type="entry name" value="Na(+)/H(+) exchange regulatory cofactor NHE-RF3"/>
    <property type="match status" value="1"/>
</dbReference>
<evidence type="ECO:0000256" key="3">
    <source>
        <dbReference type="SAM" id="MobiDB-lite"/>
    </source>
</evidence>
<dbReference type="SMART" id="SM00228">
    <property type="entry name" value="PDZ"/>
    <property type="match status" value="4"/>
</dbReference>
<organism evidence="5 6">
    <name type="scientific">Galemys pyrenaicus</name>
    <name type="common">Iberian desman</name>
    <name type="synonym">Pyrenean desman</name>
    <dbReference type="NCBI Taxonomy" id="202257"/>
    <lineage>
        <taxon>Eukaryota</taxon>
        <taxon>Metazoa</taxon>
        <taxon>Chordata</taxon>
        <taxon>Craniata</taxon>
        <taxon>Vertebrata</taxon>
        <taxon>Euteleostomi</taxon>
        <taxon>Mammalia</taxon>
        <taxon>Eutheria</taxon>
        <taxon>Laurasiatheria</taxon>
        <taxon>Eulipotyphla</taxon>
        <taxon>Talpidae</taxon>
        <taxon>Galemys</taxon>
    </lineage>
</organism>
<evidence type="ECO:0000313" key="6">
    <source>
        <dbReference type="Proteomes" id="UP000700334"/>
    </source>
</evidence>
<dbReference type="PANTHER" id="PTHR14191:SF6">
    <property type="entry name" value="NA(+)_H(+) EXCHANGE REGULATORY COFACTOR NHE-RF3-RELATED"/>
    <property type="match status" value="1"/>
</dbReference>
<protein>
    <submittedName>
        <fullName evidence="5">Na(+)/H(+) exchange regulatory cofactor NHE-RF3</fullName>
    </submittedName>
</protein>
<dbReference type="InterPro" id="IPR001478">
    <property type="entry name" value="PDZ"/>
</dbReference>
<dbReference type="SUPFAM" id="SSF50156">
    <property type="entry name" value="PDZ domain-like"/>
    <property type="match status" value="4"/>
</dbReference>
<feature type="domain" description="PDZ" evidence="4">
    <location>
        <begin position="176"/>
        <end position="250"/>
    </location>
</feature>
<dbReference type="GO" id="GO:0005102">
    <property type="term" value="F:signaling receptor binding"/>
    <property type="evidence" value="ECO:0007669"/>
    <property type="project" value="TreeGrafter"/>
</dbReference>
<dbReference type="Pfam" id="PF00595">
    <property type="entry name" value="PDZ"/>
    <property type="match status" value="4"/>
</dbReference>
<evidence type="ECO:0000256" key="1">
    <source>
        <dbReference type="ARBA" id="ARBA00022737"/>
    </source>
</evidence>
<dbReference type="GO" id="GO:0016324">
    <property type="term" value="C:apical plasma membrane"/>
    <property type="evidence" value="ECO:0007669"/>
    <property type="project" value="TreeGrafter"/>
</dbReference>
<evidence type="ECO:0000256" key="2">
    <source>
        <dbReference type="ARBA" id="ARBA00038110"/>
    </source>
</evidence>
<dbReference type="Gene3D" id="2.30.42.10">
    <property type="match status" value="4"/>
</dbReference>
<accession>A0A8J6DTD8</accession>
<dbReference type="InterPro" id="IPR051067">
    <property type="entry name" value="NHER"/>
</dbReference>
<reference evidence="5" key="1">
    <citation type="journal article" date="2021" name="Evol. Appl.">
        <title>The genome of the Pyrenean desman and the effects of bottlenecks and inbreeding on the genomic landscape of an endangered species.</title>
        <authorList>
            <person name="Escoda L."/>
            <person name="Castresana J."/>
        </authorList>
    </citation>
    <scope>NUCLEOTIDE SEQUENCE</scope>
    <source>
        <strain evidence="5">IBE-C5619</strain>
    </source>
</reference>
<feature type="domain" description="PDZ" evidence="4">
    <location>
        <begin position="535"/>
        <end position="615"/>
    </location>
</feature>
<feature type="region of interest" description="Disordered" evidence="3">
    <location>
        <begin position="507"/>
        <end position="529"/>
    </location>
</feature>
<keyword evidence="6" id="KW-1185">Reference proteome</keyword>
<dbReference type="PROSITE" id="PS50106">
    <property type="entry name" value="PDZ"/>
    <property type="match status" value="4"/>
</dbReference>
<dbReference type="InterPro" id="IPR036034">
    <property type="entry name" value="PDZ_sf"/>
</dbReference>
<dbReference type="GO" id="GO:0072659">
    <property type="term" value="P:protein localization to plasma membrane"/>
    <property type="evidence" value="ECO:0007669"/>
    <property type="project" value="TreeGrafter"/>
</dbReference>
<dbReference type="Proteomes" id="UP000700334">
    <property type="component" value="Unassembled WGS sequence"/>
</dbReference>
<dbReference type="CDD" id="cd06768">
    <property type="entry name" value="PDZ_NHERF-like"/>
    <property type="match status" value="4"/>
</dbReference>
<comment type="similarity">
    <text evidence="2">Belongs to the NHER family.</text>
</comment>
<feature type="domain" description="PDZ" evidence="4">
    <location>
        <begin position="299"/>
        <end position="374"/>
    </location>
</feature>
<dbReference type="PANTHER" id="PTHR14191">
    <property type="entry name" value="PDZ DOMAIN CONTAINING PROTEIN"/>
    <property type="match status" value="1"/>
</dbReference>
<dbReference type="EMBL" id="JAGFMF010011645">
    <property type="protein sequence ID" value="KAG8517658.1"/>
    <property type="molecule type" value="Genomic_DNA"/>
</dbReference>
<sequence length="681" mass="72859">CREGCGRQCRSQAPTPRSSGCRCPSPSVLTGLSAQCAPVPEKTVVMGSAEGAGGQAQGTPPAAGCPAEELLKFLPLTNLGLPEGGGPRLALGWKPAFEQTSSSLAAPQAQAPGLGLCASSSWLWCVCANVPTPLLSRLSSLGPLCLGKLGESGSRCSPSAGAGIHSPSSPQPWLQEGQSYGFYLRIEKDTDGHLVRLVEKDSPAEMAGLQDGDRVLRINGVFVDKKEHVQVVDLVRNSGNSVTLLVLDGDSYEKAMKEQVDLKELGQSQELGLNNKTQPPVMNGSVQAWTQPRLCYLVKEGSSYGFSLKTVQGKKGVYMADITPQGVAMRAGVLADDHVIEVNGENVEDASHEEVVEKVKKAGSRIMFLLVDKETDKRHREQKTQVKRETASLKLLPHQPRVVEMEKGSNGYGFYLKAGPEHKGQVIKDIDSGSPAEAAGLKNNDLVVAVNGQSVESLDHDGVVQLIRKGGDQTSLLVVDKEADSLFRLARFSPVLYYQSQELPNGSVKEARASAPPLEASRADPVEEGDHRPKLCRLVRGENGYGFHLNAVRGRPGSFIKEVQKDSPAGLAGLQDEDVLIEVDGANVESEAYEKVVERIQSRGNEVTLLVCGKEAYEYFQSKKIPIVSSMVDPLDASPDPQEAAPGQSACDGAAPRERVSGRAFLLGPEAAEALGERLQY</sequence>
<dbReference type="GO" id="GO:0043495">
    <property type="term" value="F:protein-membrane adaptor activity"/>
    <property type="evidence" value="ECO:0007669"/>
    <property type="project" value="TreeGrafter"/>
</dbReference>
<feature type="non-terminal residue" evidence="5">
    <location>
        <position position="1"/>
    </location>
</feature>
<dbReference type="FunFam" id="2.30.42.10:FF:000123">
    <property type="entry name" value="Na(+)/H(+) exchange regulatory cofactor NHE-RF4"/>
    <property type="match status" value="1"/>
</dbReference>
<comment type="caution">
    <text evidence="5">The sequence shown here is derived from an EMBL/GenBank/DDBJ whole genome shotgun (WGS) entry which is preliminary data.</text>
</comment>
<evidence type="ECO:0000313" key="5">
    <source>
        <dbReference type="EMBL" id="KAG8517658.1"/>
    </source>
</evidence>
<keyword evidence="1" id="KW-0677">Repeat</keyword>